<feature type="region of interest" description="Disordered" evidence="8">
    <location>
        <begin position="903"/>
        <end position="936"/>
    </location>
</feature>
<evidence type="ECO:0000256" key="3">
    <source>
        <dbReference type="ARBA" id="ARBA00022729"/>
    </source>
</evidence>
<evidence type="ECO:0000259" key="11">
    <source>
        <dbReference type="SMART" id="SM00159"/>
    </source>
</evidence>
<keyword evidence="9" id="KW-0812">Transmembrane</keyword>
<feature type="signal peptide" evidence="10">
    <location>
        <begin position="1"/>
        <end position="34"/>
    </location>
</feature>
<name>A0ABR2Z4M8_9CHLO</name>
<dbReference type="PANTHER" id="PTHR19277:SF125">
    <property type="entry name" value="B6"/>
    <property type="match status" value="1"/>
</dbReference>
<dbReference type="InterPro" id="IPR013320">
    <property type="entry name" value="ConA-like_dom_sf"/>
</dbReference>
<proteinExistence type="predicted"/>
<feature type="compositionally biased region" description="Low complexity" evidence="8">
    <location>
        <begin position="921"/>
        <end position="932"/>
    </location>
</feature>
<dbReference type="NCBIfam" id="TIGR02232">
    <property type="entry name" value="myxo_disulf_rpt"/>
    <property type="match status" value="1"/>
</dbReference>
<dbReference type="InterPro" id="IPR001759">
    <property type="entry name" value="PTX_dom"/>
</dbReference>
<gene>
    <name evidence="12" type="ORF">WJX75_006574</name>
</gene>
<evidence type="ECO:0000256" key="7">
    <source>
        <dbReference type="ARBA" id="ARBA00023180"/>
    </source>
</evidence>
<dbReference type="Pfam" id="PF13385">
    <property type="entry name" value="Laminin_G_3"/>
    <property type="match status" value="1"/>
</dbReference>
<dbReference type="Pfam" id="PF13948">
    <property type="entry name" value="DUF4215"/>
    <property type="match status" value="1"/>
</dbReference>
<comment type="cofactor">
    <cofactor evidence="1">
        <name>Ca(2+)</name>
        <dbReference type="ChEBI" id="CHEBI:29108"/>
    </cofactor>
</comment>
<dbReference type="SUPFAM" id="SSF49899">
    <property type="entry name" value="Concanavalin A-like lectins/glucanases"/>
    <property type="match status" value="3"/>
</dbReference>
<evidence type="ECO:0000256" key="9">
    <source>
        <dbReference type="SAM" id="Phobius"/>
    </source>
</evidence>
<accession>A0ABR2Z4M8</accession>
<protein>
    <recommendedName>
        <fullName evidence="11">Pentraxin (PTX) domain-containing protein</fullName>
    </recommendedName>
</protein>
<dbReference type="InterPro" id="IPR051360">
    <property type="entry name" value="Neuronal_Pentraxin_Related"/>
</dbReference>
<dbReference type="InterPro" id="IPR011936">
    <property type="entry name" value="Myxo_disulph_rpt"/>
</dbReference>
<evidence type="ECO:0000256" key="10">
    <source>
        <dbReference type="SAM" id="SignalP"/>
    </source>
</evidence>
<keyword evidence="13" id="KW-1185">Reference proteome</keyword>
<keyword evidence="7" id="KW-0325">Glycoprotein</keyword>
<keyword evidence="9" id="KW-1133">Transmembrane helix</keyword>
<evidence type="ECO:0000256" key="4">
    <source>
        <dbReference type="ARBA" id="ARBA00022737"/>
    </source>
</evidence>
<dbReference type="Pfam" id="PF00354">
    <property type="entry name" value="Pentaxin"/>
    <property type="match status" value="2"/>
</dbReference>
<evidence type="ECO:0000256" key="6">
    <source>
        <dbReference type="ARBA" id="ARBA00023157"/>
    </source>
</evidence>
<sequence length="1037" mass="113635">MLSFVRRPSKAGAPAPQPLLLLIVFCTLGSVCICKEGGAGHALLFADHAPVLRNFKNFASDAFTFEAWVSTSDYCHRGGIMSYALDSKDSDAKARDQAFNHFVVFDAYDLIACHDFQYLDLWPDPNEVSCMSAFNRTHTASYIDRTGGWHHLAVTWTKAGNGRTRIYKDGLLMAETASGKTTPLQSGGAFMLGGEQDCYGGCTDAGQAFYGLMDEVRLWKVERSAGDILKFMRRTGGSLDNHRNLIAYWKFNEPDEADGQMSAHLVAKDSSGNGNDLPLVSPPLHFDADIKKDGKQLSTGSLNFANNYVFNPEMINMPESDFTVEFWARTPAYDESNGTNSFTTLFSYATHTQRKNIFSGGVTDSVFTDDAIRIEKYYDEFGKTRDLNYLDIPTRGSITVHINSNRDGNGRRFENWLDYNVQWLDGDWHHIAVTWEGNSGLTALYFDGEAQTPFWRATGGKVEQQYPSSGGVDSHLAWGTDRQNHGSLVLGQNQECYGACFSPSESLSGDLAALRIWGRAKAQADIRGDMFSENPGTELDLLAMYNFRSQDISKGHGAKEMVSDSRGSQDNQLELWGDTPRWEYSTAPLMDWDTGSALAPPDPGSRGHALHLNDQQALMLTDFKDWPRDAITIEFWMLSVDKCRKGVPVSYATGGYERADNTFLILNYNDWGISVMEDEGQLSDHTAGMSATDGSWHHIAVTWQSSDGSASLYDNGRKVWTVTRGKGKHMPSGGTLIVGREQDCVGGCFDSAPGASGKLDRIRDQEYGAQDFYGAIDELRVWRTVRTQDQIKQGMATAAERTGAAGEAAVSDHDPDLVAYWKFDEGAGFLVKDSTGRGHDLYLTGEPNWQVVKWLSVCGNGIVEGAEECDDGDTIDGDGCSAQCKVEAGWECTGQSPSECWPLNEDGKPVHPYHPGPGTHSGDSSRQSGQGDTKNTSGGHTVAIVLSIIFTVLLLGCVGVGVLYRQTLREAFPGVGDSVRDLGSRLRGRQRSALYQGLDTLDPEERLDISPEFVGAVGHHQGPYAPLNGSGEGSNGR</sequence>
<dbReference type="SMART" id="SM00159">
    <property type="entry name" value="PTX"/>
    <property type="match status" value="1"/>
</dbReference>
<feature type="transmembrane region" description="Helical" evidence="9">
    <location>
        <begin position="942"/>
        <end position="964"/>
    </location>
</feature>
<evidence type="ECO:0000313" key="13">
    <source>
        <dbReference type="Proteomes" id="UP001491310"/>
    </source>
</evidence>
<keyword evidence="2" id="KW-0479">Metal-binding</keyword>
<evidence type="ECO:0000256" key="5">
    <source>
        <dbReference type="ARBA" id="ARBA00022837"/>
    </source>
</evidence>
<feature type="domain" description="Pentraxin (PTX)" evidence="11">
    <location>
        <begin position="594"/>
        <end position="816"/>
    </location>
</feature>
<keyword evidence="6" id="KW-1015">Disulfide bond</keyword>
<evidence type="ECO:0000313" key="12">
    <source>
        <dbReference type="EMBL" id="KAK9918751.1"/>
    </source>
</evidence>
<organism evidence="12 13">
    <name type="scientific">Coccomyxa subellipsoidea</name>
    <dbReference type="NCBI Taxonomy" id="248742"/>
    <lineage>
        <taxon>Eukaryota</taxon>
        <taxon>Viridiplantae</taxon>
        <taxon>Chlorophyta</taxon>
        <taxon>core chlorophytes</taxon>
        <taxon>Trebouxiophyceae</taxon>
        <taxon>Trebouxiophyceae incertae sedis</taxon>
        <taxon>Coccomyxaceae</taxon>
        <taxon>Coccomyxa</taxon>
    </lineage>
</organism>
<keyword evidence="4" id="KW-0677">Repeat</keyword>
<dbReference type="Proteomes" id="UP001491310">
    <property type="component" value="Unassembled WGS sequence"/>
</dbReference>
<evidence type="ECO:0000256" key="8">
    <source>
        <dbReference type="SAM" id="MobiDB-lite"/>
    </source>
</evidence>
<dbReference type="PANTHER" id="PTHR19277">
    <property type="entry name" value="PENTRAXIN"/>
    <property type="match status" value="1"/>
</dbReference>
<dbReference type="Gene3D" id="2.60.120.200">
    <property type="match status" value="3"/>
</dbReference>
<keyword evidence="9" id="KW-0472">Membrane</keyword>
<keyword evidence="5" id="KW-0106">Calcium</keyword>
<keyword evidence="3 10" id="KW-0732">Signal</keyword>
<feature type="chain" id="PRO_5047325441" description="Pentraxin (PTX) domain-containing protein" evidence="10">
    <location>
        <begin position="35"/>
        <end position="1037"/>
    </location>
</feature>
<evidence type="ECO:0000256" key="1">
    <source>
        <dbReference type="ARBA" id="ARBA00001913"/>
    </source>
</evidence>
<evidence type="ECO:0000256" key="2">
    <source>
        <dbReference type="ARBA" id="ARBA00022723"/>
    </source>
</evidence>
<dbReference type="EMBL" id="JALJOT010000001">
    <property type="protein sequence ID" value="KAK9918751.1"/>
    <property type="molecule type" value="Genomic_DNA"/>
</dbReference>
<reference evidence="12 13" key="1">
    <citation type="journal article" date="2024" name="Nat. Commun.">
        <title>Phylogenomics reveals the evolutionary origins of lichenization in chlorophyte algae.</title>
        <authorList>
            <person name="Puginier C."/>
            <person name="Libourel C."/>
            <person name="Otte J."/>
            <person name="Skaloud P."/>
            <person name="Haon M."/>
            <person name="Grisel S."/>
            <person name="Petersen M."/>
            <person name="Berrin J.G."/>
            <person name="Delaux P.M."/>
            <person name="Dal Grande F."/>
            <person name="Keller J."/>
        </authorList>
    </citation>
    <scope>NUCLEOTIDE SEQUENCE [LARGE SCALE GENOMIC DNA]</scope>
    <source>
        <strain evidence="12 13">SAG 216-7</strain>
    </source>
</reference>
<comment type="caution">
    <text evidence="12">The sequence shown here is derived from an EMBL/GenBank/DDBJ whole genome shotgun (WGS) entry which is preliminary data.</text>
</comment>